<dbReference type="Pfam" id="PF03935">
    <property type="entry name" value="SKN1_KRE6_Sbg1"/>
    <property type="match status" value="1"/>
</dbReference>
<gene>
    <name evidence="6" type="ORF">BD311DRAFT_717223</name>
</gene>
<dbReference type="Gene3D" id="2.60.120.200">
    <property type="match status" value="1"/>
</dbReference>
<dbReference type="GO" id="GO:0005789">
    <property type="term" value="C:endoplasmic reticulum membrane"/>
    <property type="evidence" value="ECO:0007669"/>
    <property type="project" value="TreeGrafter"/>
</dbReference>
<dbReference type="PANTHER" id="PTHR31361:SF1">
    <property type="entry name" value="BETA-GLUCAN SYNTHESIS-ASSOCIATED PROTEIN KRE6-RELATED"/>
    <property type="match status" value="1"/>
</dbReference>
<reference evidence="6" key="1">
    <citation type="submission" date="2019-01" db="EMBL/GenBank/DDBJ databases">
        <title>Draft genome sequences of three monokaryotic isolates of the white-rot basidiomycete fungus Dichomitus squalens.</title>
        <authorList>
            <consortium name="DOE Joint Genome Institute"/>
            <person name="Lopez S.C."/>
            <person name="Andreopoulos B."/>
            <person name="Pangilinan J."/>
            <person name="Lipzen A."/>
            <person name="Riley R."/>
            <person name="Ahrendt S."/>
            <person name="Ng V."/>
            <person name="Barry K."/>
            <person name="Daum C."/>
            <person name="Grigoriev I.V."/>
            <person name="Hilden K.S."/>
            <person name="Makela M.R."/>
            <person name="de Vries R.P."/>
        </authorList>
    </citation>
    <scope>NUCLEOTIDE SEQUENCE [LARGE SCALE GENOMIC DNA]</scope>
    <source>
        <strain evidence="6">OM18370.1</strain>
    </source>
</reference>
<keyword evidence="3" id="KW-0325">Glycoprotein</keyword>
<dbReference type="Proteomes" id="UP000292957">
    <property type="component" value="Unassembled WGS sequence"/>
</dbReference>
<dbReference type="PANTHER" id="PTHR31361">
    <property type="entry name" value="BETA-GLUCAN SYNTHESIS-ASSOCIATED PROTEIN KRE6-RELATED"/>
    <property type="match status" value="1"/>
</dbReference>
<evidence type="ECO:0000256" key="4">
    <source>
        <dbReference type="ARBA" id="ARBA00023316"/>
    </source>
</evidence>
<keyword evidence="5" id="KW-1133">Transmembrane helix</keyword>
<evidence type="ECO:0000256" key="3">
    <source>
        <dbReference type="ARBA" id="ARBA00023180"/>
    </source>
</evidence>
<dbReference type="InterPro" id="IPR013320">
    <property type="entry name" value="ConA-like_dom_sf"/>
</dbReference>
<organism evidence="6">
    <name type="scientific">Dichomitus squalens</name>
    <dbReference type="NCBI Taxonomy" id="114155"/>
    <lineage>
        <taxon>Eukaryota</taxon>
        <taxon>Fungi</taxon>
        <taxon>Dikarya</taxon>
        <taxon>Basidiomycota</taxon>
        <taxon>Agaricomycotina</taxon>
        <taxon>Agaricomycetes</taxon>
        <taxon>Polyporales</taxon>
        <taxon>Polyporaceae</taxon>
        <taxon>Dichomitus</taxon>
    </lineage>
</organism>
<protein>
    <submittedName>
        <fullName evidence="6">Beta-glucan synthesis-associated</fullName>
    </submittedName>
</protein>
<name>A0A4Q9MT43_9APHY</name>
<dbReference type="OrthoDB" id="412647at2759"/>
<dbReference type="GO" id="GO:0031505">
    <property type="term" value="P:fungal-type cell wall organization"/>
    <property type="evidence" value="ECO:0007669"/>
    <property type="project" value="TreeGrafter"/>
</dbReference>
<evidence type="ECO:0000256" key="5">
    <source>
        <dbReference type="SAM" id="Phobius"/>
    </source>
</evidence>
<feature type="transmembrane region" description="Helical" evidence="5">
    <location>
        <begin position="37"/>
        <end position="60"/>
    </location>
</feature>
<dbReference type="EMBL" id="ML143401">
    <property type="protein sequence ID" value="TBU31050.1"/>
    <property type="molecule type" value="Genomic_DNA"/>
</dbReference>
<evidence type="ECO:0000256" key="2">
    <source>
        <dbReference type="ARBA" id="ARBA00023136"/>
    </source>
</evidence>
<sequence length="172" mass="19444">MDPDVLNSPAEDDLVHNLDPRRDRLYDSGRIFTLQGLINLGCLLVLAGTIFVLFAGYPVITYFTKTKQSYLGGFNLGGINSTGQIPDISGMRGLIDRETPEEVRIKTDYVTGQTRQIVFSDEFNTDGHSFYPGDDPYWEAVDLHYWATGNKEWYDPKSITTRNGSLEIRLLQ</sequence>
<dbReference type="AlphaFoldDB" id="A0A4Q9MT43"/>
<dbReference type="GO" id="GO:0005886">
    <property type="term" value="C:plasma membrane"/>
    <property type="evidence" value="ECO:0007669"/>
    <property type="project" value="TreeGrafter"/>
</dbReference>
<evidence type="ECO:0000313" key="6">
    <source>
        <dbReference type="EMBL" id="TBU31050.1"/>
    </source>
</evidence>
<keyword evidence="2 5" id="KW-0472">Membrane</keyword>
<proteinExistence type="predicted"/>
<keyword evidence="4" id="KW-0961">Cell wall biogenesis/degradation</keyword>
<evidence type="ECO:0000256" key="1">
    <source>
        <dbReference type="ARBA" id="ARBA00004370"/>
    </source>
</evidence>
<dbReference type="GO" id="GO:0015926">
    <property type="term" value="F:glucosidase activity"/>
    <property type="evidence" value="ECO:0007669"/>
    <property type="project" value="TreeGrafter"/>
</dbReference>
<dbReference type="SUPFAM" id="SSF49899">
    <property type="entry name" value="Concanavalin A-like lectins/glucanases"/>
    <property type="match status" value="1"/>
</dbReference>
<keyword evidence="5" id="KW-0812">Transmembrane</keyword>
<accession>A0A4Q9MT43</accession>
<dbReference type="GO" id="GO:0006078">
    <property type="term" value="P:(1-&gt;6)-beta-D-glucan biosynthetic process"/>
    <property type="evidence" value="ECO:0007669"/>
    <property type="project" value="TreeGrafter"/>
</dbReference>
<comment type="subcellular location">
    <subcellularLocation>
        <location evidence="1">Membrane</location>
    </subcellularLocation>
</comment>
<dbReference type="InterPro" id="IPR005629">
    <property type="entry name" value="Skn1/Kre6/Sbg1"/>
</dbReference>